<accession>A0A8J9YAL3</accession>
<feature type="non-terminal residue" evidence="1">
    <location>
        <position position="82"/>
    </location>
</feature>
<gene>
    <name evidence="1" type="ORF">BINO364_LOCUS5692</name>
</gene>
<dbReference type="AlphaFoldDB" id="A0A8J9YAL3"/>
<dbReference type="Proteomes" id="UP000838878">
    <property type="component" value="Chromosome 13"/>
</dbReference>
<keyword evidence="2" id="KW-1185">Reference proteome</keyword>
<proteinExistence type="predicted"/>
<protein>
    <submittedName>
        <fullName evidence="1">Uncharacterized protein</fullName>
    </submittedName>
</protein>
<evidence type="ECO:0000313" key="1">
    <source>
        <dbReference type="EMBL" id="CAH0719340.1"/>
    </source>
</evidence>
<name>A0A8J9YAL3_9NEOP</name>
<sequence>MLIPFETANVHRATQEALRVSFTCRYPPVPQDECSSAGVGASAGPRVGDPPQTPLHLLQQDVQAHHIHAATAAQGLSGLRET</sequence>
<dbReference type="EMBL" id="OV170233">
    <property type="protein sequence ID" value="CAH0719340.1"/>
    <property type="molecule type" value="Genomic_DNA"/>
</dbReference>
<evidence type="ECO:0000313" key="2">
    <source>
        <dbReference type="Proteomes" id="UP000838878"/>
    </source>
</evidence>
<organism evidence="1 2">
    <name type="scientific">Brenthis ino</name>
    <name type="common">lesser marbled fritillary</name>
    <dbReference type="NCBI Taxonomy" id="405034"/>
    <lineage>
        <taxon>Eukaryota</taxon>
        <taxon>Metazoa</taxon>
        <taxon>Ecdysozoa</taxon>
        <taxon>Arthropoda</taxon>
        <taxon>Hexapoda</taxon>
        <taxon>Insecta</taxon>
        <taxon>Pterygota</taxon>
        <taxon>Neoptera</taxon>
        <taxon>Endopterygota</taxon>
        <taxon>Lepidoptera</taxon>
        <taxon>Glossata</taxon>
        <taxon>Ditrysia</taxon>
        <taxon>Papilionoidea</taxon>
        <taxon>Nymphalidae</taxon>
        <taxon>Heliconiinae</taxon>
        <taxon>Argynnini</taxon>
        <taxon>Brenthis</taxon>
    </lineage>
</organism>
<reference evidence="1" key="1">
    <citation type="submission" date="2021-12" db="EMBL/GenBank/DDBJ databases">
        <authorList>
            <person name="Martin H S."/>
        </authorList>
    </citation>
    <scope>NUCLEOTIDE SEQUENCE</scope>
</reference>